<accession>A0ABZ1Q7I4</accession>
<protein>
    <submittedName>
        <fullName evidence="1">Uncharacterized protein</fullName>
    </submittedName>
</protein>
<sequence>MGTYRQTVVDLEASGDEAAALGERGRAWLVAEGVIRPVPWRGDVVHLAGPRWREAVELVSWDWRARIKDLEEEPGGEVGVVARPAVFHSDLSEAPAAICPHCRSADPAVPREAFDTWHATGAADLDCPACARRSPLPHWDWTDDSLAFAHLGFEFDDWPPMLPEFTAALGRELGHRIRQFACKI</sequence>
<keyword evidence="2" id="KW-1185">Reference proteome</keyword>
<dbReference type="GeneID" id="95495812"/>
<dbReference type="RefSeq" id="WP_328738874.1">
    <property type="nucleotide sequence ID" value="NZ_CP108036.1"/>
</dbReference>
<reference evidence="1" key="1">
    <citation type="submission" date="2022-10" db="EMBL/GenBank/DDBJ databases">
        <title>The complete genomes of actinobacterial strains from the NBC collection.</title>
        <authorList>
            <person name="Joergensen T.S."/>
            <person name="Alvarez Arevalo M."/>
            <person name="Sterndorff E.B."/>
            <person name="Faurdal D."/>
            <person name="Vuksanovic O."/>
            <person name="Mourched A.-S."/>
            <person name="Charusanti P."/>
            <person name="Shaw S."/>
            <person name="Blin K."/>
            <person name="Weber T."/>
        </authorList>
    </citation>
    <scope>NUCLEOTIDE SEQUENCE</scope>
    <source>
        <strain evidence="1">NBC_00303</strain>
    </source>
</reference>
<proteinExistence type="predicted"/>
<name>A0ABZ1Q7I4_9ACTN</name>
<dbReference type="EMBL" id="CP108036">
    <property type="protein sequence ID" value="WUN78302.1"/>
    <property type="molecule type" value="Genomic_DNA"/>
</dbReference>
<gene>
    <name evidence="1" type="ORF">OHA91_07215</name>
</gene>
<evidence type="ECO:0000313" key="1">
    <source>
        <dbReference type="EMBL" id="WUN78302.1"/>
    </source>
</evidence>
<evidence type="ECO:0000313" key="2">
    <source>
        <dbReference type="Proteomes" id="UP001432312"/>
    </source>
</evidence>
<organism evidence="1 2">
    <name type="scientific">Streptomyces erythrochromogenes</name>
    <dbReference type="NCBI Taxonomy" id="285574"/>
    <lineage>
        <taxon>Bacteria</taxon>
        <taxon>Bacillati</taxon>
        <taxon>Actinomycetota</taxon>
        <taxon>Actinomycetes</taxon>
        <taxon>Kitasatosporales</taxon>
        <taxon>Streptomycetaceae</taxon>
        <taxon>Streptomyces</taxon>
    </lineage>
</organism>
<dbReference type="Proteomes" id="UP001432312">
    <property type="component" value="Chromosome"/>
</dbReference>